<dbReference type="RefSeq" id="WP_068702181.1">
    <property type="nucleotide sequence ID" value="NZ_BDCR01000001.1"/>
</dbReference>
<dbReference type="AlphaFoldDB" id="A0A170YYY6"/>
<keyword evidence="3" id="KW-1185">Reference proteome</keyword>
<keyword evidence="1" id="KW-0812">Transmembrane</keyword>
<dbReference type="Pfam" id="PF13181">
    <property type="entry name" value="TPR_8"/>
    <property type="match status" value="1"/>
</dbReference>
<dbReference type="EMBL" id="BDCR01000001">
    <property type="protein sequence ID" value="GAT62191.1"/>
    <property type="molecule type" value="Genomic_DNA"/>
</dbReference>
<sequence>MATKKEAQEPDNLKTVENVLSKSEAFIEKYQKQILYGVGVFVLVVLAILAFRNWYLVPRENNAETKLAACQNYFAVDSFRVALNGDGTENCIGFKGVIDEYGMTKSANLANAYAGVCSYKLKDYNNAIKYLEKFSGKDVNIAPSITGLIGDCYVELGKVEDGIKYFMKAADSENEMISPIYLKKAAIAYESKGDYKKAIEVYTKIKDEYARSQEASDIDRYIARAQTFVK</sequence>
<accession>A0A170YYY6</accession>
<dbReference type="InterPro" id="IPR019734">
    <property type="entry name" value="TPR_rpt"/>
</dbReference>
<protein>
    <submittedName>
        <fullName evidence="2">Tetratricopeptide repeat-containing protein</fullName>
    </submittedName>
</protein>
<dbReference type="InterPro" id="IPR011990">
    <property type="entry name" value="TPR-like_helical_dom_sf"/>
</dbReference>
<evidence type="ECO:0000313" key="3">
    <source>
        <dbReference type="Proteomes" id="UP000076586"/>
    </source>
</evidence>
<dbReference type="SUPFAM" id="SSF48452">
    <property type="entry name" value="TPR-like"/>
    <property type="match status" value="1"/>
</dbReference>
<reference evidence="3" key="1">
    <citation type="submission" date="2016-04" db="EMBL/GenBank/DDBJ databases">
        <title>Draft genome sequence of Paludibacter jiangxiensis strain NM7.</title>
        <authorList>
            <person name="Qiu Y."/>
            <person name="Matsuura N."/>
            <person name="Ohashi A."/>
            <person name="Tourlousse M.D."/>
            <person name="Sekiguchi Y."/>
        </authorList>
    </citation>
    <scope>NUCLEOTIDE SEQUENCE [LARGE SCALE GENOMIC DNA]</scope>
    <source>
        <strain evidence="3">NM7</strain>
    </source>
</reference>
<dbReference type="Pfam" id="PF13174">
    <property type="entry name" value="TPR_6"/>
    <property type="match status" value="1"/>
</dbReference>
<reference evidence="3" key="2">
    <citation type="journal article" date="2017" name="Genome Announc.">
        <title>Draft genome sequence of Paludibacter jiangxiensis NM7(T), a propionate-producing fermentative bacterium.</title>
        <authorList>
            <person name="Qiu Y.-L."/>
            <person name="Tourlousse D.M."/>
            <person name="Matsuura N."/>
            <person name="Ohashi A."/>
            <person name="Sekiguchi Y."/>
        </authorList>
    </citation>
    <scope>NUCLEOTIDE SEQUENCE [LARGE SCALE GENOMIC DNA]</scope>
    <source>
        <strain evidence="3">NM7</strain>
    </source>
</reference>
<name>A0A170YYY6_9BACT</name>
<dbReference type="Proteomes" id="UP000076586">
    <property type="component" value="Unassembled WGS sequence"/>
</dbReference>
<dbReference type="Gene3D" id="1.25.40.10">
    <property type="entry name" value="Tetratricopeptide repeat domain"/>
    <property type="match status" value="1"/>
</dbReference>
<keyword evidence="1" id="KW-0472">Membrane</keyword>
<comment type="caution">
    <text evidence="2">The sequence shown here is derived from an EMBL/GenBank/DDBJ whole genome shotgun (WGS) entry which is preliminary data.</text>
</comment>
<dbReference type="STRING" id="681398.PJIAN_1783"/>
<dbReference type="OrthoDB" id="9808622at2"/>
<feature type="transmembrane region" description="Helical" evidence="1">
    <location>
        <begin position="34"/>
        <end position="55"/>
    </location>
</feature>
<proteinExistence type="predicted"/>
<keyword evidence="1" id="KW-1133">Transmembrane helix</keyword>
<evidence type="ECO:0000313" key="2">
    <source>
        <dbReference type="EMBL" id="GAT62191.1"/>
    </source>
</evidence>
<gene>
    <name evidence="2" type="ORF">PJIAN_1783</name>
</gene>
<organism evidence="2 3">
    <name type="scientific">Paludibacter jiangxiensis</name>
    <dbReference type="NCBI Taxonomy" id="681398"/>
    <lineage>
        <taxon>Bacteria</taxon>
        <taxon>Pseudomonadati</taxon>
        <taxon>Bacteroidota</taxon>
        <taxon>Bacteroidia</taxon>
        <taxon>Bacteroidales</taxon>
        <taxon>Paludibacteraceae</taxon>
        <taxon>Paludibacter</taxon>
    </lineage>
</organism>
<evidence type="ECO:0000256" key="1">
    <source>
        <dbReference type="SAM" id="Phobius"/>
    </source>
</evidence>